<comment type="caution">
    <text evidence="2">The sequence shown here is derived from an EMBL/GenBank/DDBJ whole genome shotgun (WGS) entry which is preliminary data.</text>
</comment>
<dbReference type="Proteomes" id="UP001153076">
    <property type="component" value="Unassembled WGS sequence"/>
</dbReference>
<accession>A0A9Q1GLW7</accession>
<dbReference type="AlphaFoldDB" id="A0A9Q1GLW7"/>
<organism evidence="2 3">
    <name type="scientific">Carnegiea gigantea</name>
    <dbReference type="NCBI Taxonomy" id="171969"/>
    <lineage>
        <taxon>Eukaryota</taxon>
        <taxon>Viridiplantae</taxon>
        <taxon>Streptophyta</taxon>
        <taxon>Embryophyta</taxon>
        <taxon>Tracheophyta</taxon>
        <taxon>Spermatophyta</taxon>
        <taxon>Magnoliopsida</taxon>
        <taxon>eudicotyledons</taxon>
        <taxon>Gunneridae</taxon>
        <taxon>Pentapetalae</taxon>
        <taxon>Caryophyllales</taxon>
        <taxon>Cactineae</taxon>
        <taxon>Cactaceae</taxon>
        <taxon>Cactoideae</taxon>
        <taxon>Echinocereeae</taxon>
        <taxon>Carnegiea</taxon>
    </lineage>
</organism>
<proteinExistence type="predicted"/>
<name>A0A9Q1GLW7_9CARY</name>
<evidence type="ECO:0000313" key="2">
    <source>
        <dbReference type="EMBL" id="KAJ8423667.1"/>
    </source>
</evidence>
<sequence length="377" mass="41541">MAISSSKTFKGSEAPGAARSQDLTISWTRESLTLASALMKLAEGRGVSQEAPLATGVTAPVPWEGVGRACLAGVRFPDLRFPDCRRTIGPRSPYLRRSGRPSLTRGSLNPLLLADQQAHGGPPPARYKGGRLNKELPLFLPLKLGSGCHLFGSGIPSLKDRSQISTKHRTSQYWNDYIPLVKFLRISRPAVARKKLLIKNFSLGSQFNGSRPLHRLNCLSYEPRDGPRLIVLAYIEHKVVGRASFLSRGFPEGAPNRKRKSYFQYFSFNFFSMAVMKPDLLLKQYHPKTPVSLGAFWTRVGAPGNSNPSATISVTGGIRPVCLGTELTGPHDDSVEELVKAPYEDELREEFPEAELREPDREEVLELKEATSASGLD</sequence>
<gene>
    <name evidence="2" type="ORF">Cgig2_009288</name>
</gene>
<dbReference type="EMBL" id="JAKOGI010001904">
    <property type="protein sequence ID" value="KAJ8423667.1"/>
    <property type="molecule type" value="Genomic_DNA"/>
</dbReference>
<feature type="compositionally biased region" description="Basic and acidic residues" evidence="1">
    <location>
        <begin position="349"/>
        <end position="369"/>
    </location>
</feature>
<reference evidence="2" key="1">
    <citation type="submission" date="2022-04" db="EMBL/GenBank/DDBJ databases">
        <title>Carnegiea gigantea Genome sequencing and assembly v2.</title>
        <authorList>
            <person name="Copetti D."/>
            <person name="Sanderson M.J."/>
            <person name="Burquez A."/>
            <person name="Wojciechowski M.F."/>
        </authorList>
    </citation>
    <scope>NUCLEOTIDE SEQUENCE</scope>
    <source>
        <strain evidence="2">SGP5-SGP5p</strain>
        <tissue evidence="2">Aerial part</tissue>
    </source>
</reference>
<feature type="region of interest" description="Disordered" evidence="1">
    <location>
        <begin position="349"/>
        <end position="377"/>
    </location>
</feature>
<keyword evidence="3" id="KW-1185">Reference proteome</keyword>
<protein>
    <submittedName>
        <fullName evidence="2">Uncharacterized protein</fullName>
    </submittedName>
</protein>
<evidence type="ECO:0000256" key="1">
    <source>
        <dbReference type="SAM" id="MobiDB-lite"/>
    </source>
</evidence>
<evidence type="ECO:0000313" key="3">
    <source>
        <dbReference type="Proteomes" id="UP001153076"/>
    </source>
</evidence>